<evidence type="ECO:0000313" key="2">
    <source>
        <dbReference type="Proteomes" id="UP000287651"/>
    </source>
</evidence>
<organism evidence="1 2">
    <name type="scientific">Ensete ventricosum</name>
    <name type="common">Abyssinian banana</name>
    <name type="synonym">Musa ensete</name>
    <dbReference type="NCBI Taxonomy" id="4639"/>
    <lineage>
        <taxon>Eukaryota</taxon>
        <taxon>Viridiplantae</taxon>
        <taxon>Streptophyta</taxon>
        <taxon>Embryophyta</taxon>
        <taxon>Tracheophyta</taxon>
        <taxon>Spermatophyta</taxon>
        <taxon>Magnoliopsida</taxon>
        <taxon>Liliopsida</taxon>
        <taxon>Zingiberales</taxon>
        <taxon>Musaceae</taxon>
        <taxon>Ensete</taxon>
    </lineage>
</organism>
<gene>
    <name evidence="1" type="ORF">B296_00002088</name>
</gene>
<dbReference type="AlphaFoldDB" id="A0A427AXV8"/>
<sequence length="103" mass="11547">MYISGASSIMVARGALWNASIFSAKGKLPWDDIKREYVRKVLILNASNFILGCVNYAELQSILWDNDIKSTKQTLKEMIMHHSCLELAEGKAVIKSETNEDLA</sequence>
<proteinExistence type="predicted"/>
<dbReference type="PANTHER" id="PTHR45936">
    <property type="entry name" value="TRNA-DIHYDROURIDINE(20) SYNTHASE [NAD(P)+]-LIKE"/>
    <property type="match status" value="1"/>
</dbReference>
<evidence type="ECO:0000313" key="1">
    <source>
        <dbReference type="EMBL" id="RRT80936.1"/>
    </source>
</evidence>
<dbReference type="Proteomes" id="UP000287651">
    <property type="component" value="Unassembled WGS sequence"/>
</dbReference>
<protein>
    <submittedName>
        <fullName evidence="1">Uncharacterized protein</fullName>
    </submittedName>
</protein>
<dbReference type="GO" id="GO:0017150">
    <property type="term" value="F:tRNA dihydrouridine synthase activity"/>
    <property type="evidence" value="ECO:0007669"/>
    <property type="project" value="TreeGrafter"/>
</dbReference>
<name>A0A427AXV8_ENSVE</name>
<dbReference type="InterPro" id="IPR052582">
    <property type="entry name" value="tRNA-DUS-like"/>
</dbReference>
<dbReference type="GO" id="GO:0005737">
    <property type="term" value="C:cytoplasm"/>
    <property type="evidence" value="ECO:0007669"/>
    <property type="project" value="TreeGrafter"/>
</dbReference>
<dbReference type="EMBL" id="AMZH03001027">
    <property type="protein sequence ID" value="RRT80936.1"/>
    <property type="molecule type" value="Genomic_DNA"/>
</dbReference>
<reference evidence="1 2" key="1">
    <citation type="journal article" date="2014" name="Agronomy (Basel)">
        <title>A Draft Genome Sequence for Ensete ventricosum, the Drought-Tolerant Tree Against Hunger.</title>
        <authorList>
            <person name="Harrison J."/>
            <person name="Moore K.A."/>
            <person name="Paszkiewicz K."/>
            <person name="Jones T."/>
            <person name="Grant M."/>
            <person name="Ambacheew D."/>
            <person name="Muzemil S."/>
            <person name="Studholme D.J."/>
        </authorList>
    </citation>
    <scope>NUCLEOTIDE SEQUENCE [LARGE SCALE GENOMIC DNA]</scope>
</reference>
<comment type="caution">
    <text evidence="1">The sequence shown here is derived from an EMBL/GenBank/DDBJ whole genome shotgun (WGS) entry which is preliminary data.</text>
</comment>
<dbReference type="PANTHER" id="PTHR45936:SF1">
    <property type="entry name" value="TRNA-DIHYDROURIDINE(20) SYNTHASE [NAD(P)+]-LIKE"/>
    <property type="match status" value="1"/>
</dbReference>
<accession>A0A427AXV8</accession>